<dbReference type="CDD" id="cd15787">
    <property type="entry name" value="YycH_N"/>
    <property type="match status" value="1"/>
</dbReference>
<sequence length="436" mass="49591">MMEKAKTVALVVLVAASLVQSYLLAYSSPNYEPINQMEYVDSGLDGPPAALADLILPEQMIIHFGNKQHTVLPYGHQFYNMVYSDLLKQRSFENLRRTNLPASYLDWDLIRDTRPGIEIRFKEAVPVGTLKSIMKIKEDFTVEDVGISKIWIYESKEEVKTYFLSDSPEIVYEAVQSDLTVKELENKIGLGAHLPAYYPDSRHDYYLPAVDLQMVQYKVPFNIFTEDQLKRSLFPDPGMARFLFERDGAQIYTDGKRGLQVRNGDHWFSYSDPVSVPVESRAETKENLTNAVKFINRHGGWNSDYLFSRVSPNYAFGPQTFEFRQYVGGYPVMNTEQSSFGYIKIVMQKGVISNYERSMINMDIGLAEKSAYRLPGGDALATMLEQSGLNPVAVYPAYQATLGDEKIHLVPQWAVELQDGTYRFLKEPMSEELAGS</sequence>
<organism evidence="2 3">
    <name type="scientific">Paenibacillus residui</name>
    <dbReference type="NCBI Taxonomy" id="629724"/>
    <lineage>
        <taxon>Bacteria</taxon>
        <taxon>Bacillati</taxon>
        <taxon>Bacillota</taxon>
        <taxon>Bacilli</taxon>
        <taxon>Bacillales</taxon>
        <taxon>Paenibacillaceae</taxon>
        <taxon>Paenibacillus</taxon>
    </lineage>
</organism>
<dbReference type="Pfam" id="PF07435">
    <property type="entry name" value="YycH"/>
    <property type="match status" value="1"/>
</dbReference>
<dbReference type="InterPro" id="IPR009996">
    <property type="entry name" value="YycH"/>
</dbReference>
<dbReference type="InterPro" id="IPR042274">
    <property type="entry name" value="YycH/YycI_2"/>
</dbReference>
<reference evidence="3" key="1">
    <citation type="journal article" date="2019" name="Int. J. Syst. Evol. Microbiol.">
        <title>The Global Catalogue of Microorganisms (GCM) 10K type strain sequencing project: providing services to taxonomists for standard genome sequencing and annotation.</title>
        <authorList>
            <consortium name="The Broad Institute Genomics Platform"/>
            <consortium name="The Broad Institute Genome Sequencing Center for Infectious Disease"/>
            <person name="Wu L."/>
            <person name="Ma J."/>
        </authorList>
    </citation>
    <scope>NUCLEOTIDE SEQUENCE [LARGE SCALE GENOMIC DNA]</scope>
    <source>
        <strain evidence="3">CCUG 57263</strain>
    </source>
</reference>
<dbReference type="Proteomes" id="UP001597120">
    <property type="component" value="Unassembled WGS sequence"/>
</dbReference>
<dbReference type="EMBL" id="JBHTIU010000089">
    <property type="protein sequence ID" value="MFD0871781.1"/>
    <property type="molecule type" value="Genomic_DNA"/>
</dbReference>
<proteinExistence type="predicted"/>
<dbReference type="Gene3D" id="3.30.310.160">
    <property type="entry name" value="YycH protein, domain 2"/>
    <property type="match status" value="1"/>
</dbReference>
<gene>
    <name evidence="2" type="ORF">ACFQ03_21885</name>
</gene>
<evidence type="ECO:0000259" key="1">
    <source>
        <dbReference type="Pfam" id="PF07435"/>
    </source>
</evidence>
<protein>
    <submittedName>
        <fullName evidence="2">YycH family regulatory protein</fullName>
    </submittedName>
</protein>
<accession>A0ABW3DFX9</accession>
<evidence type="ECO:0000313" key="3">
    <source>
        <dbReference type="Proteomes" id="UP001597120"/>
    </source>
</evidence>
<name>A0ABW3DFX9_9BACL</name>
<evidence type="ECO:0000313" key="2">
    <source>
        <dbReference type="EMBL" id="MFD0871781.1"/>
    </source>
</evidence>
<feature type="domain" description="Regulatory protein YycH" evidence="1">
    <location>
        <begin position="3"/>
        <end position="419"/>
    </location>
</feature>
<keyword evidence="3" id="KW-1185">Reference proteome</keyword>
<dbReference type="RefSeq" id="WP_379290979.1">
    <property type="nucleotide sequence ID" value="NZ_JBHTIU010000089.1"/>
</dbReference>
<comment type="caution">
    <text evidence="2">The sequence shown here is derived from an EMBL/GenBank/DDBJ whole genome shotgun (WGS) entry which is preliminary data.</text>
</comment>